<dbReference type="CDD" id="cd00041">
    <property type="entry name" value="CUB"/>
    <property type="match status" value="1"/>
</dbReference>
<evidence type="ECO:0000259" key="4">
    <source>
        <dbReference type="PROSITE" id="PS01180"/>
    </source>
</evidence>
<dbReference type="InterPro" id="IPR000859">
    <property type="entry name" value="CUB_dom"/>
</dbReference>
<dbReference type="SUPFAM" id="SSF49854">
    <property type="entry name" value="Spermadhesin, CUB domain"/>
    <property type="match status" value="1"/>
</dbReference>
<feature type="domain" description="CUB" evidence="4">
    <location>
        <begin position="22"/>
        <end position="91"/>
    </location>
</feature>
<dbReference type="Pfam" id="PF00431">
    <property type="entry name" value="CUB"/>
    <property type="match status" value="1"/>
</dbReference>
<dbReference type="SMART" id="SM00042">
    <property type="entry name" value="CUB"/>
    <property type="match status" value="1"/>
</dbReference>
<comment type="caution">
    <text evidence="5">The sequence shown here is derived from an EMBL/GenBank/DDBJ whole genome shotgun (WGS) entry which is preliminary data.</text>
</comment>
<evidence type="ECO:0000313" key="6">
    <source>
        <dbReference type="Proteomes" id="UP000242188"/>
    </source>
</evidence>
<name>A0A210PHQ5_MIZYE</name>
<protein>
    <submittedName>
        <fullName evidence="5">Tolloid-like protein 2</fullName>
    </submittedName>
</protein>
<dbReference type="Gene3D" id="2.60.120.290">
    <property type="entry name" value="Spermadhesin, CUB domain"/>
    <property type="match status" value="1"/>
</dbReference>
<evidence type="ECO:0000256" key="1">
    <source>
        <dbReference type="ARBA" id="ARBA00023157"/>
    </source>
</evidence>
<comment type="caution">
    <text evidence="2">Lacks conserved residue(s) required for the propagation of feature annotation.</text>
</comment>
<reference evidence="5 6" key="1">
    <citation type="journal article" date="2017" name="Nat. Ecol. Evol.">
        <title>Scallop genome provides insights into evolution of bilaterian karyotype and development.</title>
        <authorList>
            <person name="Wang S."/>
            <person name="Zhang J."/>
            <person name="Jiao W."/>
            <person name="Li J."/>
            <person name="Xun X."/>
            <person name="Sun Y."/>
            <person name="Guo X."/>
            <person name="Huan P."/>
            <person name="Dong B."/>
            <person name="Zhang L."/>
            <person name="Hu X."/>
            <person name="Sun X."/>
            <person name="Wang J."/>
            <person name="Zhao C."/>
            <person name="Wang Y."/>
            <person name="Wang D."/>
            <person name="Huang X."/>
            <person name="Wang R."/>
            <person name="Lv J."/>
            <person name="Li Y."/>
            <person name="Zhang Z."/>
            <person name="Liu B."/>
            <person name="Lu W."/>
            <person name="Hui Y."/>
            <person name="Liang J."/>
            <person name="Zhou Z."/>
            <person name="Hou R."/>
            <person name="Li X."/>
            <person name="Liu Y."/>
            <person name="Li H."/>
            <person name="Ning X."/>
            <person name="Lin Y."/>
            <person name="Zhao L."/>
            <person name="Xing Q."/>
            <person name="Dou J."/>
            <person name="Li Y."/>
            <person name="Mao J."/>
            <person name="Guo H."/>
            <person name="Dou H."/>
            <person name="Li T."/>
            <person name="Mu C."/>
            <person name="Jiang W."/>
            <person name="Fu Q."/>
            <person name="Fu X."/>
            <person name="Miao Y."/>
            <person name="Liu J."/>
            <person name="Yu Q."/>
            <person name="Li R."/>
            <person name="Liao H."/>
            <person name="Li X."/>
            <person name="Kong Y."/>
            <person name="Jiang Z."/>
            <person name="Chourrout D."/>
            <person name="Li R."/>
            <person name="Bao Z."/>
        </authorList>
    </citation>
    <scope>NUCLEOTIDE SEQUENCE [LARGE SCALE GENOMIC DNA]</scope>
    <source>
        <strain evidence="5 6">PY_sf001</strain>
    </source>
</reference>
<accession>A0A210PHQ5</accession>
<feature type="chain" id="PRO_5012465251" evidence="3">
    <location>
        <begin position="18"/>
        <end position="91"/>
    </location>
</feature>
<feature type="signal peptide" evidence="3">
    <location>
        <begin position="1"/>
        <end position="17"/>
    </location>
</feature>
<sequence>MFLVILITWCNLHTGMTFYTECGQTHFTSSTGTIQSPNYPSDYPPDTACIWTIAVETGGFVHLTFTNYYTQGCCDALTVYDGPSIGSLRMA</sequence>
<dbReference type="PANTHER" id="PTHR46908">
    <property type="entry name" value="CUBILIN-LIKE PROTEIN"/>
    <property type="match status" value="1"/>
</dbReference>
<dbReference type="Proteomes" id="UP000242188">
    <property type="component" value="Unassembled WGS sequence"/>
</dbReference>
<keyword evidence="1 2" id="KW-1015">Disulfide bond</keyword>
<dbReference type="EMBL" id="NEDP02076686">
    <property type="protein sequence ID" value="OWF36013.1"/>
    <property type="molecule type" value="Genomic_DNA"/>
</dbReference>
<dbReference type="AlphaFoldDB" id="A0A210PHQ5"/>
<organism evidence="5 6">
    <name type="scientific">Mizuhopecten yessoensis</name>
    <name type="common">Japanese scallop</name>
    <name type="synonym">Patinopecten yessoensis</name>
    <dbReference type="NCBI Taxonomy" id="6573"/>
    <lineage>
        <taxon>Eukaryota</taxon>
        <taxon>Metazoa</taxon>
        <taxon>Spiralia</taxon>
        <taxon>Lophotrochozoa</taxon>
        <taxon>Mollusca</taxon>
        <taxon>Bivalvia</taxon>
        <taxon>Autobranchia</taxon>
        <taxon>Pteriomorphia</taxon>
        <taxon>Pectinida</taxon>
        <taxon>Pectinoidea</taxon>
        <taxon>Pectinidae</taxon>
        <taxon>Mizuhopecten</taxon>
    </lineage>
</organism>
<dbReference type="InterPro" id="IPR035914">
    <property type="entry name" value="Sperma_CUB_dom_sf"/>
</dbReference>
<feature type="disulfide bond" evidence="2">
    <location>
        <begin position="22"/>
        <end position="49"/>
    </location>
</feature>
<dbReference type="PROSITE" id="PS01180">
    <property type="entry name" value="CUB"/>
    <property type="match status" value="1"/>
</dbReference>
<evidence type="ECO:0000256" key="2">
    <source>
        <dbReference type="PROSITE-ProRule" id="PRU00059"/>
    </source>
</evidence>
<proteinExistence type="predicted"/>
<keyword evidence="3" id="KW-0732">Signal</keyword>
<evidence type="ECO:0000256" key="3">
    <source>
        <dbReference type="SAM" id="SignalP"/>
    </source>
</evidence>
<gene>
    <name evidence="5" type="ORF">KP79_PYT03273</name>
</gene>
<dbReference type="PANTHER" id="PTHR46908:SF8">
    <property type="entry name" value="C-TYPE LECTIN DOMAIN-CONTAINING PROTEIN"/>
    <property type="match status" value="1"/>
</dbReference>
<dbReference type="InterPro" id="IPR052129">
    <property type="entry name" value="Spermadhesin-Link_domain"/>
</dbReference>
<evidence type="ECO:0000313" key="5">
    <source>
        <dbReference type="EMBL" id="OWF36013.1"/>
    </source>
</evidence>
<keyword evidence="6" id="KW-1185">Reference proteome</keyword>